<keyword evidence="1" id="KW-0472">Membrane</keyword>
<dbReference type="AlphaFoldDB" id="A0AAF3EKB0"/>
<dbReference type="Gene3D" id="1.10.287.770">
    <property type="entry name" value="YojJ-like"/>
    <property type="match status" value="1"/>
</dbReference>
<accession>A0AAF3EKB0</accession>
<dbReference type="SUPFAM" id="SSF81321">
    <property type="entry name" value="Family A G protein-coupled receptor-like"/>
    <property type="match status" value="1"/>
</dbReference>
<dbReference type="InterPro" id="IPR019422">
    <property type="entry name" value="7TM_GPCR_serpentine_rcpt_Srh"/>
</dbReference>
<sequence length="138" mass="15783">MLGKHQSMSVKTRQQQRQFFYILVLQTIAPLVLVCIPFTLLLVVFGAGMSVPQAFVNMEAFCLAVHGTIGSLLIIFFTQPYREPIIRMFWHPFRTKTPAIIQFYKIVSDVGGTLGKFFGASVVTILEVIYIFYQHYNQ</sequence>
<dbReference type="InterPro" id="IPR053220">
    <property type="entry name" value="Nematode_rcpt-like_serp_H"/>
</dbReference>
<dbReference type="GO" id="GO:0005272">
    <property type="term" value="F:sodium channel activity"/>
    <property type="evidence" value="ECO:0007669"/>
    <property type="project" value="UniProtKB-KW"/>
</dbReference>
<keyword evidence="1" id="KW-1133">Transmembrane helix</keyword>
<keyword evidence="2" id="KW-1185">Reference proteome</keyword>
<evidence type="ECO:0000313" key="2">
    <source>
        <dbReference type="Proteomes" id="UP000887575"/>
    </source>
</evidence>
<feature type="transmembrane region" description="Helical" evidence="1">
    <location>
        <begin position="20"/>
        <end position="48"/>
    </location>
</feature>
<evidence type="ECO:0000256" key="1">
    <source>
        <dbReference type="SAM" id="Phobius"/>
    </source>
</evidence>
<evidence type="ECO:0000313" key="3">
    <source>
        <dbReference type="WBParaSite" id="MBELARI_LOCUS14458"/>
    </source>
</evidence>
<protein>
    <recommendedName>
        <fullName evidence="4">G protein-coupled receptor</fullName>
    </recommendedName>
</protein>
<proteinExistence type="predicted"/>
<name>A0AAF3EKB0_9BILA</name>
<dbReference type="PANTHER" id="PTHR22941:SF51">
    <property type="entry name" value="SERPENTINE RECEPTOR, CLASS H-RELATED"/>
    <property type="match status" value="1"/>
</dbReference>
<keyword evidence="1" id="KW-0812">Transmembrane</keyword>
<evidence type="ECO:0008006" key="4">
    <source>
        <dbReference type="Google" id="ProtNLM"/>
    </source>
</evidence>
<dbReference type="PANTHER" id="PTHR22941">
    <property type="entry name" value="SERPENTINE RECEPTOR"/>
    <property type="match status" value="1"/>
</dbReference>
<dbReference type="Pfam" id="PF10318">
    <property type="entry name" value="7TM_GPCR_Srh"/>
    <property type="match status" value="1"/>
</dbReference>
<dbReference type="WBParaSite" id="MBELARI_LOCUS14458">
    <property type="protein sequence ID" value="MBELARI_LOCUS14458"/>
    <property type="gene ID" value="MBELARI_LOCUS14458"/>
</dbReference>
<dbReference type="Proteomes" id="UP000887575">
    <property type="component" value="Unassembled WGS sequence"/>
</dbReference>
<feature type="transmembrane region" description="Helical" evidence="1">
    <location>
        <begin position="54"/>
        <end position="78"/>
    </location>
</feature>
<reference evidence="3" key="1">
    <citation type="submission" date="2024-02" db="UniProtKB">
        <authorList>
            <consortium name="WormBaseParasite"/>
        </authorList>
    </citation>
    <scope>IDENTIFICATION</scope>
</reference>
<dbReference type="GO" id="GO:0016020">
    <property type="term" value="C:membrane"/>
    <property type="evidence" value="ECO:0007669"/>
    <property type="project" value="UniProtKB-SubCell"/>
</dbReference>
<feature type="transmembrane region" description="Helical" evidence="1">
    <location>
        <begin position="114"/>
        <end position="133"/>
    </location>
</feature>
<organism evidence="2 3">
    <name type="scientific">Mesorhabditis belari</name>
    <dbReference type="NCBI Taxonomy" id="2138241"/>
    <lineage>
        <taxon>Eukaryota</taxon>
        <taxon>Metazoa</taxon>
        <taxon>Ecdysozoa</taxon>
        <taxon>Nematoda</taxon>
        <taxon>Chromadorea</taxon>
        <taxon>Rhabditida</taxon>
        <taxon>Rhabditina</taxon>
        <taxon>Rhabditomorpha</taxon>
        <taxon>Rhabditoidea</taxon>
        <taxon>Rhabditidae</taxon>
        <taxon>Mesorhabditinae</taxon>
        <taxon>Mesorhabditis</taxon>
    </lineage>
</organism>